<proteinExistence type="predicted"/>
<evidence type="ECO:0000313" key="2">
    <source>
        <dbReference type="Proteomes" id="UP000075531"/>
    </source>
</evidence>
<name>A0A151B435_9CLOT</name>
<organism evidence="1 2">
    <name type="scientific">Clostridium tepidiprofundi DSM 19306</name>
    <dbReference type="NCBI Taxonomy" id="1121338"/>
    <lineage>
        <taxon>Bacteria</taxon>
        <taxon>Bacillati</taxon>
        <taxon>Bacillota</taxon>
        <taxon>Clostridia</taxon>
        <taxon>Eubacteriales</taxon>
        <taxon>Clostridiaceae</taxon>
        <taxon>Clostridium</taxon>
    </lineage>
</organism>
<protein>
    <submittedName>
        <fullName evidence="1">Uncharacterized protein</fullName>
    </submittedName>
</protein>
<gene>
    <name evidence="1" type="ORF">CLTEP_14010</name>
</gene>
<comment type="caution">
    <text evidence="1">The sequence shown here is derived from an EMBL/GenBank/DDBJ whole genome shotgun (WGS) entry which is preliminary data.</text>
</comment>
<evidence type="ECO:0000313" key="1">
    <source>
        <dbReference type="EMBL" id="KYH34681.1"/>
    </source>
</evidence>
<dbReference type="Proteomes" id="UP000075531">
    <property type="component" value="Unassembled WGS sequence"/>
</dbReference>
<reference evidence="1 2" key="1">
    <citation type="submission" date="2016-02" db="EMBL/GenBank/DDBJ databases">
        <title>Genome sequence of Clostridium tepidiprofundi DSM 19306.</title>
        <authorList>
            <person name="Poehlein A."/>
            <person name="Daniel R."/>
        </authorList>
    </citation>
    <scope>NUCLEOTIDE SEQUENCE [LARGE SCALE GENOMIC DNA]</scope>
    <source>
        <strain evidence="1 2">DSM 19306</strain>
    </source>
</reference>
<accession>A0A151B435</accession>
<keyword evidence="2" id="KW-1185">Reference proteome</keyword>
<sequence>MAIMDIKWSLRELTGKINSVYVKIRATLKSTLKSSLLYLM</sequence>
<dbReference type="AlphaFoldDB" id="A0A151B435"/>
<dbReference type="EMBL" id="LTBA01000012">
    <property type="protein sequence ID" value="KYH34681.1"/>
    <property type="molecule type" value="Genomic_DNA"/>
</dbReference>